<accession>A0A1A9HW35</accession>
<protein>
    <submittedName>
        <fullName evidence="2">Inclusion membrane protein A</fullName>
    </submittedName>
</protein>
<reference evidence="3" key="1">
    <citation type="submission" date="2016-03" db="EMBL/GenBank/DDBJ databases">
        <title>Culture-independent genomics supports pathogen discovery for uncultivable bacteria within the genus Chlamydia.</title>
        <authorList>
            <person name="Taylor-Brown A."/>
            <person name="Bachmann N.L."/>
            <person name="Borel N."/>
            <person name="Polkinghorne A."/>
        </authorList>
    </citation>
    <scope>NUCLEOTIDE SEQUENCE [LARGE SCALE GENOMIC DNA]</scope>
    <source>
        <strain evidence="3">2742-308</strain>
    </source>
</reference>
<evidence type="ECO:0000313" key="3">
    <source>
        <dbReference type="Proteomes" id="UP000078162"/>
    </source>
</evidence>
<keyword evidence="3" id="KW-1185">Reference proteome</keyword>
<dbReference type="KEGG" id="csaz:Cs308_0885"/>
<gene>
    <name evidence="2" type="ORF">Cs308_0885</name>
</gene>
<name>A0A1A9HW35_9CHLA</name>
<feature type="transmembrane region" description="Helical" evidence="1">
    <location>
        <begin position="7"/>
        <end position="30"/>
    </location>
</feature>
<dbReference type="STRING" id="1806891.Cs308_0885"/>
<organism evidence="2 3">
    <name type="scientific">Candidatus Chlamydia sanziniae</name>
    <dbReference type="NCBI Taxonomy" id="1806891"/>
    <lineage>
        <taxon>Bacteria</taxon>
        <taxon>Pseudomonadati</taxon>
        <taxon>Chlamydiota</taxon>
        <taxon>Chlamydiia</taxon>
        <taxon>Chlamydiales</taxon>
        <taxon>Chlamydiaceae</taxon>
        <taxon>Chlamydia/Chlamydophila group</taxon>
        <taxon>Chlamydia</taxon>
    </lineage>
</organism>
<dbReference type="Proteomes" id="UP000078162">
    <property type="component" value="Chromosome"/>
</dbReference>
<feature type="transmembrane region" description="Helical" evidence="1">
    <location>
        <begin position="95"/>
        <end position="112"/>
    </location>
</feature>
<feature type="transmembrane region" description="Helical" evidence="1">
    <location>
        <begin position="36"/>
        <end position="55"/>
    </location>
</feature>
<dbReference type="EMBL" id="CP014639">
    <property type="protein sequence ID" value="ANH79055.1"/>
    <property type="molecule type" value="Genomic_DNA"/>
</dbReference>
<evidence type="ECO:0000256" key="1">
    <source>
        <dbReference type="SAM" id="Phobius"/>
    </source>
</evidence>
<dbReference type="PATRIC" id="fig|1806891.3.peg.877"/>
<proteinExistence type="predicted"/>
<dbReference type="OrthoDB" id="19178at2"/>
<feature type="transmembrane region" description="Helical" evidence="1">
    <location>
        <begin position="118"/>
        <end position="138"/>
    </location>
</feature>
<keyword evidence="1" id="KW-1133">Transmembrane helix</keyword>
<evidence type="ECO:0000313" key="2">
    <source>
        <dbReference type="EMBL" id="ANH79055.1"/>
    </source>
</evidence>
<keyword evidence="1" id="KW-0812">Transmembrane</keyword>
<keyword evidence="1" id="KW-0472">Membrane</keyword>
<sequence>MRKNSKYCLILAPGILWIMAGIKLLLKASMSVFDNYFSFIIYCPLAMLAWGLAALKCRFLLCKTWEKQLALANQFISQSISGKTYLRQTFISKRFFIMALMIAFSLILRHYICNPLILFVIRATVGYALIKTAISYLYRIQKISIQHL</sequence>
<dbReference type="AlphaFoldDB" id="A0A1A9HW35"/>
<dbReference type="RefSeq" id="WP_066482985.1">
    <property type="nucleotide sequence ID" value="NZ_CP014639.1"/>
</dbReference>